<gene>
    <name evidence="2" type="ORF">SDC9_144592</name>
</gene>
<accession>A0A645E7C5</accession>
<dbReference type="AlphaFoldDB" id="A0A645E7C5"/>
<reference evidence="2" key="1">
    <citation type="submission" date="2019-08" db="EMBL/GenBank/DDBJ databases">
        <authorList>
            <person name="Kucharzyk K."/>
            <person name="Murdoch R.W."/>
            <person name="Higgins S."/>
            <person name="Loffler F."/>
        </authorList>
    </citation>
    <scope>NUCLEOTIDE SEQUENCE</scope>
</reference>
<organism evidence="2">
    <name type="scientific">bioreactor metagenome</name>
    <dbReference type="NCBI Taxonomy" id="1076179"/>
    <lineage>
        <taxon>unclassified sequences</taxon>
        <taxon>metagenomes</taxon>
        <taxon>ecological metagenomes</taxon>
    </lineage>
</organism>
<evidence type="ECO:0000256" key="1">
    <source>
        <dbReference type="SAM" id="Phobius"/>
    </source>
</evidence>
<comment type="caution">
    <text evidence="2">The sequence shown here is derived from an EMBL/GenBank/DDBJ whole genome shotgun (WGS) entry which is preliminary data.</text>
</comment>
<keyword evidence="1" id="KW-1133">Transmembrane helix</keyword>
<protein>
    <submittedName>
        <fullName evidence="2">Uncharacterized protein</fullName>
    </submittedName>
</protein>
<dbReference type="EMBL" id="VSSQ01043701">
    <property type="protein sequence ID" value="MPM97419.1"/>
    <property type="molecule type" value="Genomic_DNA"/>
</dbReference>
<keyword evidence="1" id="KW-0472">Membrane</keyword>
<sequence length="140" mass="16565">MKNSKYRDIVIKFALPLCIIIYMSYNVCINISYIIYYKNVISKNNSLYLTLMSNSKHKEENCSEILEKISKEKNCILSKVIKDDSRNVLEVSVSYIGTLWELRKFIEKTSKEKSFQDINYIHIYNNISKVQSELRITFKI</sequence>
<proteinExistence type="predicted"/>
<keyword evidence="1" id="KW-0812">Transmembrane</keyword>
<evidence type="ECO:0000313" key="2">
    <source>
        <dbReference type="EMBL" id="MPM97419.1"/>
    </source>
</evidence>
<feature type="transmembrane region" description="Helical" evidence="1">
    <location>
        <begin position="12"/>
        <end position="36"/>
    </location>
</feature>
<name>A0A645E7C5_9ZZZZ</name>